<keyword evidence="3" id="KW-1185">Reference proteome</keyword>
<dbReference type="Gene3D" id="2.60.120.380">
    <property type="match status" value="1"/>
</dbReference>
<dbReference type="SUPFAM" id="SSF55486">
    <property type="entry name" value="Metalloproteases ('zincins'), catalytic domain"/>
    <property type="match status" value="1"/>
</dbReference>
<reference evidence="2 3" key="1">
    <citation type="journal article" date="2020" name="Harmful Algae">
        <title>Molecular and morphological characterization of a novel dihydroanatoxin-a producing Microcoleus species (cyanobacteria) from the Russian River, California, USA.</title>
        <authorList>
            <person name="Conklin K.Y."/>
            <person name="Stancheva R."/>
            <person name="Otten T.G."/>
            <person name="Fadness R."/>
            <person name="Boyer G.L."/>
            <person name="Read B."/>
            <person name="Zhang X."/>
            <person name="Sheath R.G."/>
        </authorList>
    </citation>
    <scope>NUCLEOTIDE SEQUENCE [LARGE SCALE GENOMIC DNA]</scope>
    <source>
        <strain evidence="2 3">PTRS2</strain>
    </source>
</reference>
<name>A0ABU8YX33_9CYAN</name>
<proteinExistence type="predicted"/>
<dbReference type="InterPro" id="IPR037524">
    <property type="entry name" value="PA14/GLEYA"/>
</dbReference>
<accession>A0ABU8YX33</accession>
<comment type="caution">
    <text evidence="2">The sequence shown here is derived from an EMBL/GenBank/DDBJ whole genome shotgun (WGS) entry which is preliminary data.</text>
</comment>
<gene>
    <name evidence="2" type="ORF">WMG39_29560</name>
</gene>
<organism evidence="2 3">
    <name type="scientific">Microcoleus anatoxicus PTRS2</name>
    <dbReference type="NCBI Taxonomy" id="2705321"/>
    <lineage>
        <taxon>Bacteria</taxon>
        <taxon>Bacillati</taxon>
        <taxon>Cyanobacteriota</taxon>
        <taxon>Cyanophyceae</taxon>
        <taxon>Oscillatoriophycideae</taxon>
        <taxon>Oscillatoriales</taxon>
        <taxon>Microcoleaceae</taxon>
        <taxon>Microcoleus</taxon>
        <taxon>Microcoleus anatoxicus</taxon>
    </lineage>
</organism>
<feature type="domain" description="PA14" evidence="1">
    <location>
        <begin position="32"/>
        <end position="168"/>
    </location>
</feature>
<dbReference type="InterPro" id="IPR011658">
    <property type="entry name" value="PA14_dom"/>
</dbReference>
<dbReference type="SMART" id="SM00758">
    <property type="entry name" value="PA14"/>
    <property type="match status" value="1"/>
</dbReference>
<evidence type="ECO:0000313" key="3">
    <source>
        <dbReference type="Proteomes" id="UP001384579"/>
    </source>
</evidence>
<feature type="non-terminal residue" evidence="2">
    <location>
        <position position="1"/>
    </location>
</feature>
<sequence length="322" mass="35733">PGQHTVKVEYKEWTGAALAKVSWGLNPPQVIPPNNLFLAEFYNNTNLSGAPVFSRYDNSINYDWGTGGPGNGVNNDQFSARWTGSFNFQGGDYTFKQSVDDGMKVWVDNNLIHDTWNGRNAVDYNVVRNMTPGQHTVKVEYKEWTGAALAKVSWEKRGNPDIDIQLVYPNGGFNATQRAILDKAAQNWKNIITQDKAANGILKIAITQTSTNALDGAAWGTDWAEAYQDETSNSRRDFFPGVDYDNRINFNTAVVSNSTWVNNWLLKTAMHEIGHTLGLSHEGTAFSLMANKDPKASITNTSYSKLTGLGYKFDPKASISWS</sequence>
<dbReference type="RefSeq" id="WP_340542326.1">
    <property type="nucleotide sequence ID" value="NZ_JBBLXS010000855.1"/>
</dbReference>
<evidence type="ECO:0000259" key="1">
    <source>
        <dbReference type="PROSITE" id="PS51820"/>
    </source>
</evidence>
<dbReference type="Pfam" id="PF13582">
    <property type="entry name" value="Reprolysin_3"/>
    <property type="match status" value="1"/>
</dbReference>
<evidence type="ECO:0000313" key="2">
    <source>
        <dbReference type="EMBL" id="MEK0188964.1"/>
    </source>
</evidence>
<dbReference type="PROSITE" id="PS51820">
    <property type="entry name" value="PA14"/>
    <property type="match status" value="1"/>
</dbReference>
<dbReference type="EMBL" id="JBBLXS010000855">
    <property type="protein sequence ID" value="MEK0188964.1"/>
    <property type="molecule type" value="Genomic_DNA"/>
</dbReference>
<dbReference type="Proteomes" id="UP001384579">
    <property type="component" value="Unassembled WGS sequence"/>
</dbReference>
<dbReference type="InterPro" id="IPR024079">
    <property type="entry name" value="MetalloPept_cat_dom_sf"/>
</dbReference>
<protein>
    <submittedName>
        <fullName evidence="2">PA14 domain-containing protein</fullName>
    </submittedName>
</protein>
<dbReference type="Gene3D" id="3.40.390.10">
    <property type="entry name" value="Collagenase (Catalytic Domain)"/>
    <property type="match status" value="1"/>
</dbReference>
<dbReference type="SUPFAM" id="SSF56988">
    <property type="entry name" value="Anthrax protective antigen"/>
    <property type="match status" value="1"/>
</dbReference>
<dbReference type="Pfam" id="PF07691">
    <property type="entry name" value="PA14"/>
    <property type="match status" value="1"/>
</dbReference>